<gene>
    <name evidence="2" type="ORF">R3P38DRAFT_3460266</name>
</gene>
<proteinExistence type="predicted"/>
<organism evidence="2 3">
    <name type="scientific">Favolaschia claudopus</name>
    <dbReference type="NCBI Taxonomy" id="2862362"/>
    <lineage>
        <taxon>Eukaryota</taxon>
        <taxon>Fungi</taxon>
        <taxon>Dikarya</taxon>
        <taxon>Basidiomycota</taxon>
        <taxon>Agaricomycotina</taxon>
        <taxon>Agaricomycetes</taxon>
        <taxon>Agaricomycetidae</taxon>
        <taxon>Agaricales</taxon>
        <taxon>Marasmiineae</taxon>
        <taxon>Mycenaceae</taxon>
        <taxon>Favolaschia</taxon>
    </lineage>
</organism>
<feature type="compositionally biased region" description="Low complexity" evidence="1">
    <location>
        <begin position="349"/>
        <end position="366"/>
    </location>
</feature>
<feature type="region of interest" description="Disordered" evidence="1">
    <location>
        <begin position="389"/>
        <end position="440"/>
    </location>
</feature>
<feature type="compositionally biased region" description="Acidic residues" evidence="1">
    <location>
        <begin position="855"/>
        <end position="873"/>
    </location>
</feature>
<name>A0AAV9ZH92_9AGAR</name>
<keyword evidence="3" id="KW-1185">Reference proteome</keyword>
<feature type="region of interest" description="Disordered" evidence="1">
    <location>
        <begin position="289"/>
        <end position="368"/>
    </location>
</feature>
<evidence type="ECO:0000256" key="1">
    <source>
        <dbReference type="SAM" id="MobiDB-lite"/>
    </source>
</evidence>
<dbReference type="AlphaFoldDB" id="A0AAV9ZH92"/>
<reference evidence="2 3" key="1">
    <citation type="journal article" date="2024" name="J Genomics">
        <title>Draft genome sequencing and assembly of Favolaschia claudopus CIRM-BRFM 2984 isolated from oak limbs.</title>
        <authorList>
            <person name="Navarro D."/>
            <person name="Drula E."/>
            <person name="Chaduli D."/>
            <person name="Cazenave R."/>
            <person name="Ahrendt S."/>
            <person name="Wang J."/>
            <person name="Lipzen A."/>
            <person name="Daum C."/>
            <person name="Barry K."/>
            <person name="Grigoriev I.V."/>
            <person name="Favel A."/>
            <person name="Rosso M.N."/>
            <person name="Martin F."/>
        </authorList>
    </citation>
    <scope>NUCLEOTIDE SEQUENCE [LARGE SCALE GENOMIC DNA]</scope>
    <source>
        <strain evidence="2 3">CIRM-BRFM 2984</strain>
    </source>
</reference>
<dbReference type="Proteomes" id="UP001362999">
    <property type="component" value="Unassembled WGS sequence"/>
</dbReference>
<dbReference type="EMBL" id="JAWWNJ010000149">
    <property type="protein sequence ID" value="KAK6981630.1"/>
    <property type="molecule type" value="Genomic_DNA"/>
</dbReference>
<feature type="compositionally biased region" description="Acidic residues" evidence="1">
    <location>
        <begin position="882"/>
        <end position="892"/>
    </location>
</feature>
<feature type="region of interest" description="Disordered" evidence="1">
    <location>
        <begin position="521"/>
        <end position="572"/>
    </location>
</feature>
<feature type="compositionally biased region" description="Gly residues" evidence="1">
    <location>
        <begin position="744"/>
        <end position="755"/>
    </location>
</feature>
<accession>A0AAV9ZH92</accession>
<feature type="region of interest" description="Disordered" evidence="1">
    <location>
        <begin position="686"/>
        <end position="711"/>
    </location>
</feature>
<feature type="region of interest" description="Disordered" evidence="1">
    <location>
        <begin position="1037"/>
        <end position="1063"/>
    </location>
</feature>
<comment type="caution">
    <text evidence="2">The sequence shown here is derived from an EMBL/GenBank/DDBJ whole genome shotgun (WGS) entry which is preliminary data.</text>
</comment>
<protein>
    <submittedName>
        <fullName evidence="2">Uncharacterized protein</fullName>
    </submittedName>
</protein>
<feature type="compositionally biased region" description="Basic and acidic residues" evidence="1">
    <location>
        <begin position="729"/>
        <end position="739"/>
    </location>
</feature>
<feature type="compositionally biased region" description="Low complexity" evidence="1">
    <location>
        <begin position="686"/>
        <end position="699"/>
    </location>
</feature>
<feature type="compositionally biased region" description="Low complexity" evidence="1">
    <location>
        <begin position="318"/>
        <end position="329"/>
    </location>
</feature>
<evidence type="ECO:0000313" key="2">
    <source>
        <dbReference type="EMBL" id="KAK6981630.1"/>
    </source>
</evidence>
<feature type="compositionally biased region" description="Polar residues" evidence="1">
    <location>
        <begin position="428"/>
        <end position="440"/>
    </location>
</feature>
<evidence type="ECO:0000313" key="3">
    <source>
        <dbReference type="Proteomes" id="UP001362999"/>
    </source>
</evidence>
<feature type="compositionally biased region" description="Low complexity" evidence="1">
    <location>
        <begin position="546"/>
        <end position="559"/>
    </location>
</feature>
<feature type="region of interest" description="Disordered" evidence="1">
    <location>
        <begin position="145"/>
        <end position="174"/>
    </location>
</feature>
<feature type="region of interest" description="Disordered" evidence="1">
    <location>
        <begin position="729"/>
        <end position="760"/>
    </location>
</feature>
<sequence length="1088" mass="118369">MGRGRKSQLPRDQQDYLESHYAEFIQIKPHLDNFWGRVERGWTSKWPVEVRLGLPLLNPDGVAIEESGRSQAEKLAIATAEEKERKSIHNWFYNRQSKEKRDINSSNLPSSSNAREIWQKRNGGVISAALKEAGFDELMGSTYAGESETARKERVSKGAKRTAITSNASEEETAAVEEEYKKQEKSLKSVSVSQQTPEEYQRRTAVDKYVERTAGLVGSTVLVGPIPNLGGKIGTQTYCHGVTPAGHTLDQAHSGWTDQVIKPLHQFGKKIFGLTCVDALDHDPRRKRALGAQDQSDLDITPSANAGDGSAFSVEHVTTPLAAPTSSTPEVPSDTPPTALPSVQTAPGAPNSSDAAPQASSDSSGATTTLFWPVDEDLGLDNPIPALRSRFISSSHPPPPHAGVSPGDPILPSSMLDDSPPAERPTEPVSSSTTIASVSPATVQPKALQHLPRALSHVPRCFHPHGKRGENGFSLRRHRPRPYWGRAPRRPLPATLPPRQCPLRLLFVVWRASFGAVDDTTRHGVPMRRRQPLHPTSTISLPVGRTVPSSTPSAAHAPSSTPPTSTPTASPVVPITTRRRRVRWRCQDAVGGAGEEAAGDVEEGAGEDVEEVEQEVVELGVELSTLGYLLRVDPEKGNVWQIGTVSRQRREGNSGQQRRLVMQLPPPLLVIAITVSLSSPHLRPGHAALPAGPAALGARMPPPEPRVLGLRGPRERTNTAKYVAQKKRTMEEVRTDALQRKAGQSGGKSGGGGQEEGAWPLETTTQTKALTNSPYNRDIVRAPAILLAHMQNRGAAQNIDPNLGADGEHCHPHPASAQGRLMPPDDAAATNAPGLSDRERISEELESSSDSGSENGEEGEEDMTDVLESDESEAQTCKDSDMTDVLDSDESEAQTCKDRGMTDVLDSDECGVQICKDITLNTDGEFTSFNENGEFAGQASASASFIPLVDSSIWPTFPMDVASGDVAGSVGKRVDKGSRYTRVRLEELEEFLRSHEVHSEIGETYSRETRQRNSLFDTSIPHVPTWDRDSDLPIQTSPFDFIDDPQYNVPSTSQKRRTEDNDSEYESRRKWSVFVLAQNLATAETRVI</sequence>
<feature type="region of interest" description="Disordered" evidence="1">
    <location>
        <begin position="797"/>
        <end position="895"/>
    </location>
</feature>